<comment type="caution">
    <text evidence="1">The sequence shown here is derived from an EMBL/GenBank/DDBJ whole genome shotgun (WGS) entry which is preliminary data.</text>
</comment>
<protein>
    <submittedName>
        <fullName evidence="1">Uncharacterized protein</fullName>
    </submittedName>
</protein>
<organism evidence="1 2">
    <name type="scientific">Pueribacillus theae</name>
    <dbReference type="NCBI Taxonomy" id="2171751"/>
    <lineage>
        <taxon>Bacteria</taxon>
        <taxon>Bacillati</taxon>
        <taxon>Bacillota</taxon>
        <taxon>Bacilli</taxon>
        <taxon>Bacillales</taxon>
        <taxon>Bacillaceae</taxon>
        <taxon>Pueribacillus</taxon>
    </lineage>
</organism>
<evidence type="ECO:0000313" key="1">
    <source>
        <dbReference type="EMBL" id="PWA05493.1"/>
    </source>
</evidence>
<sequence>MRYEFRETSSNAVEQDGQHFRRVYFTGGDSTGELTINGYIPMVPALEYFQAGIDGTINDLIREHVMTKLTGAE</sequence>
<name>A0A2U1JKT6_9BACI</name>
<evidence type="ECO:0000313" key="2">
    <source>
        <dbReference type="Proteomes" id="UP000245998"/>
    </source>
</evidence>
<accession>A0A2U1JKT6</accession>
<proteinExistence type="predicted"/>
<dbReference type="OrthoDB" id="2720831at2"/>
<reference evidence="1 2" key="1">
    <citation type="submission" date="2018-04" db="EMBL/GenBank/DDBJ databases">
        <title>Camelliibacillus theae gen. nov., sp. nov., isolated from Pu'er tea.</title>
        <authorList>
            <person name="Niu L."/>
        </authorList>
    </citation>
    <scope>NUCLEOTIDE SEQUENCE [LARGE SCALE GENOMIC DNA]</scope>
    <source>
        <strain evidence="1 2">T8</strain>
    </source>
</reference>
<dbReference type="RefSeq" id="WP_116556283.1">
    <property type="nucleotide sequence ID" value="NZ_QCZG01000069.1"/>
</dbReference>
<dbReference type="EMBL" id="QCZG01000069">
    <property type="protein sequence ID" value="PWA05493.1"/>
    <property type="molecule type" value="Genomic_DNA"/>
</dbReference>
<dbReference type="AlphaFoldDB" id="A0A2U1JKT6"/>
<keyword evidence="2" id="KW-1185">Reference proteome</keyword>
<dbReference type="Proteomes" id="UP000245998">
    <property type="component" value="Unassembled WGS sequence"/>
</dbReference>
<gene>
    <name evidence="1" type="ORF">DCC39_18070</name>
</gene>